<dbReference type="SUPFAM" id="SSF109604">
    <property type="entry name" value="HD-domain/PDEase-like"/>
    <property type="match status" value="1"/>
</dbReference>
<dbReference type="NCBIfam" id="TIGR00277">
    <property type="entry name" value="HDIG"/>
    <property type="match status" value="1"/>
</dbReference>
<dbReference type="Pfam" id="PF00013">
    <property type="entry name" value="KH_1"/>
    <property type="match status" value="1"/>
</dbReference>
<dbReference type="InterPro" id="IPR004087">
    <property type="entry name" value="KH_dom"/>
</dbReference>
<evidence type="ECO:0000313" key="10">
    <source>
        <dbReference type="Proteomes" id="UP000019753"/>
    </source>
</evidence>
<accession>A0A021VQC0</accession>
<dbReference type="EC" id="3.1.-.-" evidence="5 6"/>
<evidence type="ECO:0000256" key="5">
    <source>
        <dbReference type="HAMAP-Rule" id="MF_00335"/>
    </source>
</evidence>
<keyword evidence="2 5" id="KW-0255">Endonuclease</keyword>
<protein>
    <recommendedName>
        <fullName evidence="5 6">Ribonuclease Y</fullName>
        <shortName evidence="5">RNase Y</shortName>
        <ecNumber evidence="5 6">3.1.-.-</ecNumber>
    </recommendedName>
</protein>
<dbReference type="Pfam" id="PF01966">
    <property type="entry name" value="HD"/>
    <property type="match status" value="1"/>
</dbReference>
<keyword evidence="1 5" id="KW-0540">Nuclease</keyword>
<dbReference type="PANTHER" id="PTHR12826:SF15">
    <property type="entry name" value="RIBONUCLEASE Y"/>
    <property type="match status" value="1"/>
</dbReference>
<dbReference type="InterPro" id="IPR003607">
    <property type="entry name" value="HD/PDEase_dom"/>
</dbReference>
<evidence type="ECO:0000256" key="1">
    <source>
        <dbReference type="ARBA" id="ARBA00022722"/>
    </source>
</evidence>
<reference evidence="9 10" key="1">
    <citation type="submission" date="2014-01" db="EMBL/GenBank/DDBJ databases">
        <title>Actinotalea ferrariae CF5-4.</title>
        <authorList>
            <person name="Chen F."/>
            <person name="Li Y."/>
            <person name="Wang G."/>
        </authorList>
    </citation>
    <scope>NUCLEOTIDE SEQUENCE [LARGE SCALE GENOMIC DNA]</scope>
    <source>
        <strain evidence="9 10">CF5-4</strain>
    </source>
</reference>
<keyword evidence="3 5" id="KW-0378">Hydrolase</keyword>
<feature type="coiled-coil region" evidence="7">
    <location>
        <begin position="36"/>
        <end position="150"/>
    </location>
</feature>
<dbReference type="CDD" id="cd00077">
    <property type="entry name" value="HDc"/>
    <property type="match status" value="1"/>
</dbReference>
<comment type="similarity">
    <text evidence="5">Belongs to the RNase Y family.</text>
</comment>
<dbReference type="PANTHER" id="PTHR12826">
    <property type="entry name" value="RIBONUCLEASE Y"/>
    <property type="match status" value="1"/>
</dbReference>
<evidence type="ECO:0000256" key="4">
    <source>
        <dbReference type="ARBA" id="ARBA00022884"/>
    </source>
</evidence>
<dbReference type="InterPro" id="IPR017705">
    <property type="entry name" value="Ribonuclease_Y"/>
</dbReference>
<dbReference type="SUPFAM" id="SSF54791">
    <property type="entry name" value="Eukaryotic type KH-domain (KH-domain type I)"/>
    <property type="match status" value="1"/>
</dbReference>
<dbReference type="SMART" id="SM00471">
    <property type="entry name" value="HDc"/>
    <property type="match status" value="1"/>
</dbReference>
<keyword evidence="10" id="KW-1185">Reference proteome</keyword>
<dbReference type="Proteomes" id="UP000019753">
    <property type="component" value="Unassembled WGS sequence"/>
</dbReference>
<evidence type="ECO:0000256" key="6">
    <source>
        <dbReference type="NCBIfam" id="TIGR03319"/>
    </source>
</evidence>
<gene>
    <name evidence="5" type="primary">rny</name>
    <name evidence="9" type="ORF">N866_01240</name>
</gene>
<dbReference type="GO" id="GO:0016787">
    <property type="term" value="F:hydrolase activity"/>
    <property type="evidence" value="ECO:0007669"/>
    <property type="project" value="UniProtKB-KW"/>
</dbReference>
<dbReference type="HAMAP" id="MF_00335">
    <property type="entry name" value="RNase_Y"/>
    <property type="match status" value="1"/>
</dbReference>
<dbReference type="PROSITE" id="PS51831">
    <property type="entry name" value="HD"/>
    <property type="match status" value="1"/>
</dbReference>
<dbReference type="InterPro" id="IPR036612">
    <property type="entry name" value="KH_dom_type_1_sf"/>
</dbReference>
<name>A0A021VQC0_9CELL</name>
<dbReference type="SMART" id="SM00322">
    <property type="entry name" value="KH"/>
    <property type="match status" value="1"/>
</dbReference>
<evidence type="ECO:0000259" key="8">
    <source>
        <dbReference type="PROSITE" id="PS51831"/>
    </source>
</evidence>
<dbReference type="GO" id="GO:0006402">
    <property type="term" value="P:mRNA catabolic process"/>
    <property type="evidence" value="ECO:0007669"/>
    <property type="project" value="UniProtKB-UniRule"/>
</dbReference>
<sequence>MGEVATVLVLLLACLIALVLVLLARREAEAHRRQSLDDVAAQKDEVRARLEELQGRQERLARQEQELSEERHELRRLTESAERRLAEAESERGSASALRAEAERLRSEAADVHRRADDAVAARLEALSGLSAEEARQEQVRMALARAESEAAAQVRRVEARARRTADERARSVVASAVQRLSGPTSAQSVVTVLPLPAEEMKGRIIGKEGRNIRAFEALTGVNVIIDDTPDSVTLSSFDAERREVAAVTLAALMEDGRIHPQRIEIAYAEALAGAQARAVAAGHEAAERAGVDGLHPELVEVLGRLRLRTSYGQNVLSHLVECAHIAGVMAAEIGADVEVARRAAFLHDVGKALTAERPGTHAALGAELAERLGESAVVVNAIAAHHDEVTMESVEAVLVQAADTCSAARPGARREELDQYIERMDTLEALVAAHAGVRRAVAMAAGREVRVVVEPSLVDDRALPELAGAIARHIEKDLSFPGEITVTVVRELRASATAG</sequence>
<dbReference type="RefSeq" id="WP_034226173.1">
    <property type="nucleotide sequence ID" value="NZ_AXCW01000101.1"/>
</dbReference>
<dbReference type="Pfam" id="PF12072">
    <property type="entry name" value="RNase_Y_N"/>
    <property type="match status" value="1"/>
</dbReference>
<feature type="domain" description="HD" evidence="8">
    <location>
        <begin position="316"/>
        <end position="409"/>
    </location>
</feature>
<dbReference type="GO" id="GO:0003723">
    <property type="term" value="F:RNA binding"/>
    <property type="evidence" value="ECO:0007669"/>
    <property type="project" value="UniProtKB-UniRule"/>
</dbReference>
<dbReference type="InterPro" id="IPR004088">
    <property type="entry name" value="KH_dom_type_1"/>
</dbReference>
<dbReference type="NCBIfam" id="TIGR03319">
    <property type="entry name" value="RNase_Y"/>
    <property type="match status" value="1"/>
</dbReference>
<evidence type="ECO:0000256" key="3">
    <source>
        <dbReference type="ARBA" id="ARBA00022801"/>
    </source>
</evidence>
<evidence type="ECO:0000256" key="2">
    <source>
        <dbReference type="ARBA" id="ARBA00022759"/>
    </source>
</evidence>
<dbReference type="GO" id="GO:0004521">
    <property type="term" value="F:RNA endonuclease activity"/>
    <property type="evidence" value="ECO:0007669"/>
    <property type="project" value="UniProtKB-UniRule"/>
</dbReference>
<proteinExistence type="inferred from homology"/>
<keyword evidence="7" id="KW-0175">Coiled coil</keyword>
<dbReference type="OrthoDB" id="9803205at2"/>
<organism evidence="9 10">
    <name type="scientific">Actinotalea ferrariae CF5-4</name>
    <dbReference type="NCBI Taxonomy" id="948458"/>
    <lineage>
        <taxon>Bacteria</taxon>
        <taxon>Bacillati</taxon>
        <taxon>Actinomycetota</taxon>
        <taxon>Actinomycetes</taxon>
        <taxon>Micrococcales</taxon>
        <taxon>Cellulomonadaceae</taxon>
        <taxon>Actinotalea</taxon>
    </lineage>
</organism>
<comment type="function">
    <text evidence="5">Endoribonuclease that initiates mRNA decay.</text>
</comment>
<dbReference type="PROSITE" id="PS50084">
    <property type="entry name" value="KH_TYPE_1"/>
    <property type="match status" value="1"/>
</dbReference>
<dbReference type="InterPro" id="IPR006675">
    <property type="entry name" value="HDIG_dom"/>
</dbReference>
<dbReference type="Gene3D" id="1.10.3210.10">
    <property type="entry name" value="Hypothetical protein af1432"/>
    <property type="match status" value="1"/>
</dbReference>
<dbReference type="Gene3D" id="3.30.310.210">
    <property type="match status" value="1"/>
</dbReference>
<dbReference type="InterPro" id="IPR006674">
    <property type="entry name" value="HD_domain"/>
</dbReference>
<dbReference type="CDD" id="cd22431">
    <property type="entry name" value="KH-I_RNaseY"/>
    <property type="match status" value="1"/>
</dbReference>
<dbReference type="GO" id="GO:0005886">
    <property type="term" value="C:plasma membrane"/>
    <property type="evidence" value="ECO:0007669"/>
    <property type="project" value="UniProtKB-UniRule"/>
</dbReference>
<dbReference type="AlphaFoldDB" id="A0A021VQC0"/>
<comment type="caution">
    <text evidence="9">The sequence shown here is derived from an EMBL/GenBank/DDBJ whole genome shotgun (WGS) entry which is preliminary data.</text>
</comment>
<evidence type="ECO:0000313" key="9">
    <source>
        <dbReference type="EMBL" id="EYR63349.1"/>
    </source>
</evidence>
<dbReference type="EMBL" id="AXCW01000101">
    <property type="protein sequence ID" value="EYR63349.1"/>
    <property type="molecule type" value="Genomic_DNA"/>
</dbReference>
<dbReference type="InterPro" id="IPR022711">
    <property type="entry name" value="RNase_Y_N"/>
</dbReference>
<evidence type="ECO:0000256" key="7">
    <source>
        <dbReference type="SAM" id="Coils"/>
    </source>
</evidence>
<keyword evidence="4 5" id="KW-0694">RNA-binding</keyword>